<evidence type="ECO:0000313" key="3">
    <source>
        <dbReference type="Proteomes" id="UP000054683"/>
    </source>
</evidence>
<sequence>MDYASIQPALTILLRNRPPGTTADINNRTVAYWDGHEIRGIHLRNDKSGRLDEDFDFDERTINQLHADLVEWMAAPRYTVRPELADWLKGAPTFNVGGPTATGAGSRSASSSAR</sequence>
<proteinExistence type="predicted"/>
<feature type="compositionally biased region" description="Low complexity" evidence="1">
    <location>
        <begin position="101"/>
        <end position="114"/>
    </location>
</feature>
<evidence type="ECO:0000313" key="2">
    <source>
        <dbReference type="EMBL" id="SAL33606.1"/>
    </source>
</evidence>
<protein>
    <submittedName>
        <fullName evidence="2">Uncharacterized protein</fullName>
    </submittedName>
</protein>
<gene>
    <name evidence="2" type="ORF">AWB69_03021</name>
</gene>
<dbReference type="RefSeq" id="WP_062085827.1">
    <property type="nucleotide sequence ID" value="NZ_FCOK02000017.1"/>
</dbReference>
<dbReference type="Proteomes" id="UP000054683">
    <property type="component" value="Unassembled WGS sequence"/>
</dbReference>
<organism evidence="2 3">
    <name type="scientific">Caballeronia udeis</name>
    <dbReference type="NCBI Taxonomy" id="1232866"/>
    <lineage>
        <taxon>Bacteria</taxon>
        <taxon>Pseudomonadati</taxon>
        <taxon>Pseudomonadota</taxon>
        <taxon>Betaproteobacteria</taxon>
        <taxon>Burkholderiales</taxon>
        <taxon>Burkholderiaceae</taxon>
        <taxon>Caballeronia</taxon>
    </lineage>
</organism>
<name>A0A158GNB5_9BURK</name>
<dbReference type="EMBL" id="FCOK02000017">
    <property type="protein sequence ID" value="SAL33606.1"/>
    <property type="molecule type" value="Genomic_DNA"/>
</dbReference>
<dbReference type="OrthoDB" id="8967028at2"/>
<feature type="region of interest" description="Disordered" evidence="1">
    <location>
        <begin position="95"/>
        <end position="114"/>
    </location>
</feature>
<reference evidence="2 3" key="1">
    <citation type="submission" date="2016-01" db="EMBL/GenBank/DDBJ databases">
        <authorList>
            <person name="Oliw E.H."/>
        </authorList>
    </citation>
    <scope>NUCLEOTIDE SEQUENCE [LARGE SCALE GENOMIC DNA]</scope>
    <source>
        <strain evidence="2">LMG 27134</strain>
    </source>
</reference>
<accession>A0A158GNB5</accession>
<evidence type="ECO:0000256" key="1">
    <source>
        <dbReference type="SAM" id="MobiDB-lite"/>
    </source>
</evidence>
<dbReference type="AlphaFoldDB" id="A0A158GNB5"/>